<dbReference type="PANTHER" id="PTHR12375">
    <property type="entry name" value="RNA-BINDING PROTEIN LUC7-RELATED"/>
    <property type="match status" value="1"/>
</dbReference>
<evidence type="ECO:0000256" key="3">
    <source>
        <dbReference type="SAM" id="MobiDB-lite"/>
    </source>
</evidence>
<dbReference type="InterPro" id="IPR004882">
    <property type="entry name" value="Luc7-rel"/>
</dbReference>
<evidence type="ECO:0000256" key="1">
    <source>
        <dbReference type="ARBA" id="ARBA00005655"/>
    </source>
</evidence>
<dbReference type="Pfam" id="PF03194">
    <property type="entry name" value="LUC7"/>
    <property type="match status" value="1"/>
</dbReference>
<gene>
    <name evidence="4" type="ORF">PMKS-003760</name>
</gene>
<dbReference type="GO" id="GO:0005685">
    <property type="term" value="C:U1 snRNP"/>
    <property type="evidence" value="ECO:0007669"/>
    <property type="project" value="InterPro"/>
</dbReference>
<sequence length="264" mass="30558">MALRETFTPRGEQRKLVENLLGKGSLNRLPRDFNPRAPKQSSASLKGDNIDVSMLDPPRVCKSFIVGKCPYDMLDNTKENMGKCPKWHIEKHKLVYETAKENGVKMPRQDYELDYMNDLQHFVGDCDKRVRIAEERLDYSEADKQLLNDLARTVENLEKTINITLEELKVVQEEQRDIPRSIELNIELHKFIVEKEAVSERYSATLERLNTVGQQKLQVCEVCGAYMSKVDNDRRLADHFLGKIHIAYAGMRHTLDELKKKHSS</sequence>
<name>A0A1Q2YL29_9ASCO</name>
<accession>A0A1Q2YL29</accession>
<evidence type="ECO:0000313" key="5">
    <source>
        <dbReference type="Proteomes" id="UP000186136"/>
    </source>
</evidence>
<organism evidence="4 5">
    <name type="scientific">Pichia membranifaciens</name>
    <dbReference type="NCBI Taxonomy" id="4926"/>
    <lineage>
        <taxon>Eukaryota</taxon>
        <taxon>Fungi</taxon>
        <taxon>Dikarya</taxon>
        <taxon>Ascomycota</taxon>
        <taxon>Saccharomycotina</taxon>
        <taxon>Pichiomycetes</taxon>
        <taxon>Pichiales</taxon>
        <taxon>Pichiaceae</taxon>
        <taxon>Pichia</taxon>
    </lineage>
</organism>
<keyword evidence="5" id="KW-1185">Reference proteome</keyword>
<proteinExistence type="inferred from homology"/>
<dbReference type="GO" id="GO:0003729">
    <property type="term" value="F:mRNA binding"/>
    <property type="evidence" value="ECO:0007669"/>
    <property type="project" value="InterPro"/>
</dbReference>
<evidence type="ECO:0000313" key="4">
    <source>
        <dbReference type="EMBL" id="GAV30250.1"/>
    </source>
</evidence>
<reference evidence="4 5" key="1">
    <citation type="submission" date="2016-08" db="EMBL/GenBank/DDBJ databases">
        <title>Whole genome shotgun sequence of Pichia membranifaciens KS47-1.</title>
        <authorList>
            <person name="Konishi M."/>
            <person name="Ishida M."/>
            <person name="Arakawa T."/>
            <person name="Kato Y."/>
            <person name="Horiuchi J."/>
        </authorList>
    </citation>
    <scope>NUCLEOTIDE SEQUENCE [LARGE SCALE GENOMIC DNA]</scope>
    <source>
        <strain evidence="4 5">KS47-1</strain>
    </source>
</reference>
<dbReference type="AlphaFoldDB" id="A0A1Q2YL29"/>
<comment type="similarity">
    <text evidence="1">Belongs to the Luc7 family.</text>
</comment>
<feature type="region of interest" description="Disordered" evidence="3">
    <location>
        <begin position="27"/>
        <end position="49"/>
    </location>
</feature>
<keyword evidence="2" id="KW-0175">Coiled coil</keyword>
<feature type="coiled-coil region" evidence="2">
    <location>
        <begin position="140"/>
        <end position="174"/>
    </location>
</feature>
<dbReference type="GO" id="GO:0006376">
    <property type="term" value="P:mRNA splice site recognition"/>
    <property type="evidence" value="ECO:0007669"/>
    <property type="project" value="InterPro"/>
</dbReference>
<dbReference type="Proteomes" id="UP000186136">
    <property type="component" value="Unassembled WGS sequence"/>
</dbReference>
<evidence type="ECO:0000256" key="2">
    <source>
        <dbReference type="SAM" id="Coils"/>
    </source>
</evidence>
<dbReference type="OrthoDB" id="153872at2759"/>
<dbReference type="EMBL" id="BDGI01000166">
    <property type="protein sequence ID" value="GAV30250.1"/>
    <property type="molecule type" value="Genomic_DNA"/>
</dbReference>
<comment type="caution">
    <text evidence="4">The sequence shown here is derived from an EMBL/GenBank/DDBJ whole genome shotgun (WGS) entry which is preliminary data.</text>
</comment>
<protein>
    <submittedName>
        <fullName evidence="4">Uncharacterized protein</fullName>
    </submittedName>
</protein>